<dbReference type="EMBL" id="MT141673">
    <property type="protein sequence ID" value="QJA69055.1"/>
    <property type="molecule type" value="Genomic_DNA"/>
</dbReference>
<accession>A0A6M3JIU6</accession>
<sequence length="58" mass="6760">MKAQTVNTKAVDFYNLMQKLIDDGYDPPEAERKARELTEDLEIAENMKDYWKHIGVAD</sequence>
<evidence type="ECO:0000313" key="2">
    <source>
        <dbReference type="EMBL" id="QJA94546.1"/>
    </source>
</evidence>
<organism evidence="1">
    <name type="scientific">viral metagenome</name>
    <dbReference type="NCBI Taxonomy" id="1070528"/>
    <lineage>
        <taxon>unclassified sequences</taxon>
        <taxon>metagenomes</taxon>
        <taxon>organismal metagenomes</taxon>
    </lineage>
</organism>
<evidence type="ECO:0000313" key="1">
    <source>
        <dbReference type="EMBL" id="QJA69055.1"/>
    </source>
</evidence>
<dbReference type="AlphaFoldDB" id="A0A6M3JIU6"/>
<name>A0A6M3JIU6_9ZZZZ</name>
<reference evidence="1" key="1">
    <citation type="submission" date="2020-03" db="EMBL/GenBank/DDBJ databases">
        <title>The deep terrestrial virosphere.</title>
        <authorList>
            <person name="Holmfeldt K."/>
            <person name="Nilsson E."/>
            <person name="Simone D."/>
            <person name="Lopez-Fernandez M."/>
            <person name="Wu X."/>
            <person name="de Brujin I."/>
            <person name="Lundin D."/>
            <person name="Andersson A."/>
            <person name="Bertilsson S."/>
            <person name="Dopson M."/>
        </authorList>
    </citation>
    <scope>NUCLEOTIDE SEQUENCE</scope>
    <source>
        <strain evidence="1">MM415A05162</strain>
        <strain evidence="2">MM415B03825</strain>
    </source>
</reference>
<dbReference type="EMBL" id="MT143241">
    <property type="protein sequence ID" value="QJA94546.1"/>
    <property type="molecule type" value="Genomic_DNA"/>
</dbReference>
<protein>
    <submittedName>
        <fullName evidence="1">Uncharacterized protein</fullName>
    </submittedName>
</protein>
<proteinExistence type="predicted"/>
<gene>
    <name evidence="1" type="ORF">MM415A05162_0007</name>
    <name evidence="2" type="ORF">MM415B03825_0004</name>
</gene>